<comment type="caution">
    <text evidence="3">The sequence shown here is derived from an EMBL/GenBank/DDBJ whole genome shotgun (WGS) entry which is preliminary data.</text>
</comment>
<name>A0A7W6BML2_9SPHN</name>
<dbReference type="InterPro" id="IPR004564">
    <property type="entry name" value="OM_lipoprot_carrier_LolA-like"/>
</dbReference>
<dbReference type="PANTHER" id="PTHR35869">
    <property type="entry name" value="OUTER-MEMBRANE LIPOPROTEIN CARRIER PROTEIN"/>
    <property type="match status" value="1"/>
</dbReference>
<sequence>MRFSRLGKACLLTGLLTLAPAGALFPVAPAAAQGRDADDLASVARYIREVKSLTADFAQTDRNGQTLTGQLTLKQPGKIRFQYQKDVPLLIVADGKSLTMIDYEVRQVQRWPIGSSPLGALIDPSRDFTKFSKVVQTGDPNVLSIEARDPKRPEFGTITLVFRRNAAAPAGLDLHGWVARDAQGNRTAVRLSGQAYNVPVEDAAFRWKDPRVRSRPGGH</sequence>
<dbReference type="Proteomes" id="UP000571950">
    <property type="component" value="Unassembled WGS sequence"/>
</dbReference>
<proteinExistence type="predicted"/>
<keyword evidence="4" id="KW-1185">Reference proteome</keyword>
<dbReference type="PANTHER" id="PTHR35869:SF1">
    <property type="entry name" value="OUTER-MEMBRANE LIPOPROTEIN CARRIER PROTEIN"/>
    <property type="match status" value="1"/>
</dbReference>
<dbReference type="CDD" id="cd16325">
    <property type="entry name" value="LolA"/>
    <property type="match status" value="1"/>
</dbReference>
<dbReference type="Gene3D" id="2.50.20.10">
    <property type="entry name" value="Lipoprotein localisation LolA/LolB/LppX"/>
    <property type="match status" value="1"/>
</dbReference>
<dbReference type="InterPro" id="IPR029046">
    <property type="entry name" value="LolA/LolB/LppX"/>
</dbReference>
<reference evidence="3 4" key="1">
    <citation type="submission" date="2020-08" db="EMBL/GenBank/DDBJ databases">
        <title>Genomic Encyclopedia of Type Strains, Phase IV (KMG-IV): sequencing the most valuable type-strain genomes for metagenomic binning, comparative biology and taxonomic classification.</title>
        <authorList>
            <person name="Goeker M."/>
        </authorList>
    </citation>
    <scope>NUCLEOTIDE SEQUENCE [LARGE SCALE GENOMIC DNA]</scope>
    <source>
        <strain evidence="3 4">DSM 26189</strain>
    </source>
</reference>
<keyword evidence="3" id="KW-0449">Lipoprotein</keyword>
<dbReference type="AlphaFoldDB" id="A0A7W6BML2"/>
<accession>A0A7W6BML2</accession>
<evidence type="ECO:0000256" key="1">
    <source>
        <dbReference type="ARBA" id="ARBA00022729"/>
    </source>
</evidence>
<protein>
    <submittedName>
        <fullName evidence="3">Outer membrane lipoprotein-sorting protein</fullName>
    </submittedName>
</protein>
<dbReference type="SUPFAM" id="SSF89392">
    <property type="entry name" value="Prokaryotic lipoproteins and lipoprotein localization factors"/>
    <property type="match status" value="1"/>
</dbReference>
<evidence type="ECO:0000313" key="3">
    <source>
        <dbReference type="EMBL" id="MBB3924489.1"/>
    </source>
</evidence>
<keyword evidence="1 2" id="KW-0732">Signal</keyword>
<evidence type="ECO:0000256" key="2">
    <source>
        <dbReference type="SAM" id="SignalP"/>
    </source>
</evidence>
<evidence type="ECO:0000313" key="4">
    <source>
        <dbReference type="Proteomes" id="UP000571950"/>
    </source>
</evidence>
<dbReference type="EMBL" id="JACIDT010000001">
    <property type="protein sequence ID" value="MBB3924489.1"/>
    <property type="molecule type" value="Genomic_DNA"/>
</dbReference>
<dbReference type="Pfam" id="PF03548">
    <property type="entry name" value="LolA"/>
    <property type="match status" value="1"/>
</dbReference>
<feature type="chain" id="PRO_5031311992" evidence="2">
    <location>
        <begin position="24"/>
        <end position="219"/>
    </location>
</feature>
<organism evidence="3 4">
    <name type="scientific">Sphingobium jiangsuense</name>
    <dbReference type="NCBI Taxonomy" id="870476"/>
    <lineage>
        <taxon>Bacteria</taxon>
        <taxon>Pseudomonadati</taxon>
        <taxon>Pseudomonadota</taxon>
        <taxon>Alphaproteobacteria</taxon>
        <taxon>Sphingomonadales</taxon>
        <taxon>Sphingomonadaceae</taxon>
        <taxon>Sphingobium</taxon>
    </lineage>
</organism>
<gene>
    <name evidence="3" type="ORF">GGR43_000183</name>
</gene>
<dbReference type="RefSeq" id="WP_188070060.1">
    <property type="nucleotide sequence ID" value="NZ_BSPS01000058.1"/>
</dbReference>
<feature type="signal peptide" evidence="2">
    <location>
        <begin position="1"/>
        <end position="23"/>
    </location>
</feature>